<evidence type="ECO:0000256" key="1">
    <source>
        <dbReference type="SAM" id="Phobius"/>
    </source>
</evidence>
<keyword evidence="1" id="KW-1133">Transmembrane helix</keyword>
<evidence type="ECO:0000313" key="3">
    <source>
        <dbReference type="Proteomes" id="UP001207228"/>
    </source>
</evidence>
<organism evidence="2 3">
    <name type="scientific">Pontibacter anaerobius</name>
    <dbReference type="NCBI Taxonomy" id="2993940"/>
    <lineage>
        <taxon>Bacteria</taxon>
        <taxon>Pseudomonadati</taxon>
        <taxon>Bacteroidota</taxon>
        <taxon>Cytophagia</taxon>
        <taxon>Cytophagales</taxon>
        <taxon>Hymenobacteraceae</taxon>
        <taxon>Pontibacter</taxon>
    </lineage>
</organism>
<gene>
    <name evidence="2" type="ORF">OO017_00090</name>
</gene>
<evidence type="ECO:0000313" key="2">
    <source>
        <dbReference type="EMBL" id="MCX2738332.1"/>
    </source>
</evidence>
<reference evidence="2 3" key="1">
    <citation type="submission" date="2022-11" db="EMBL/GenBank/DDBJ databases">
        <title>The characterization of three novel Bacteroidetes species and genomic analysis of their roles in tidal elemental geochemical cycles.</title>
        <authorList>
            <person name="Ma K.-J."/>
        </authorList>
    </citation>
    <scope>NUCLEOTIDE SEQUENCE [LARGE SCALE GENOMIC DNA]</scope>
    <source>
        <strain evidence="2 3">M82</strain>
    </source>
</reference>
<feature type="transmembrane region" description="Helical" evidence="1">
    <location>
        <begin position="35"/>
        <end position="52"/>
    </location>
</feature>
<feature type="transmembrane region" description="Helical" evidence="1">
    <location>
        <begin position="12"/>
        <end position="28"/>
    </location>
</feature>
<keyword evidence="3" id="KW-1185">Reference proteome</keyword>
<feature type="transmembrane region" description="Helical" evidence="1">
    <location>
        <begin position="173"/>
        <end position="194"/>
    </location>
</feature>
<feature type="transmembrane region" description="Helical" evidence="1">
    <location>
        <begin position="58"/>
        <end position="80"/>
    </location>
</feature>
<feature type="transmembrane region" description="Helical" evidence="1">
    <location>
        <begin position="101"/>
        <end position="124"/>
    </location>
</feature>
<protein>
    <submittedName>
        <fullName evidence="2">Membrane-associated protein</fullName>
    </submittedName>
</protein>
<keyword evidence="1" id="KW-0812">Transmembrane</keyword>
<dbReference type="EMBL" id="JAPFQO010000001">
    <property type="protein sequence ID" value="MCX2738332.1"/>
    <property type="molecule type" value="Genomic_DNA"/>
</dbReference>
<proteinExistence type="predicted"/>
<dbReference type="RefSeq" id="WP_266050407.1">
    <property type="nucleotide sequence ID" value="NZ_JAPFQO010000001.1"/>
</dbReference>
<comment type="caution">
    <text evidence="2">The sequence shown here is derived from an EMBL/GenBank/DDBJ whole genome shotgun (WGS) entry which is preliminary data.</text>
</comment>
<keyword evidence="1" id="KW-0472">Membrane</keyword>
<dbReference type="Proteomes" id="UP001207228">
    <property type="component" value="Unassembled WGS sequence"/>
</dbReference>
<name>A0ABT3R9C2_9BACT</name>
<accession>A0ABT3R9C2</accession>
<sequence length="199" mass="22781">MDTDLTIVPPWLQLAYTAFLVVLIPVYWKNYGPGNFLWFSDIALFSVGIVLWTSSGLLLSMTAVGVLALEIIWNLDYFGRLLTGRQLLGLSAYMFDKSKSLFLRGLSLFHVVLPILVVWLLAQWGYQPEALYWQSALAWVVLPLTYFLTDPQENINWVFGPGNSPQHSIPARLYFLAVMLFFPLGVYLPSHFLLKWIFN</sequence>